<proteinExistence type="predicted"/>
<gene>
    <name evidence="1" type="ORF">E4U56_008199</name>
</gene>
<dbReference type="EMBL" id="SRPS01000009">
    <property type="protein sequence ID" value="KAG5977371.1"/>
    <property type="molecule type" value="Genomic_DNA"/>
</dbReference>
<sequence>MTFIFSHGRLAPGMCAPYNCPWVPSSPWSQPRKQQGSGAWRADQHRKLHYLQNQVAVHLTSEFVETFVYLNRLYFMRPVPDSLLAGFCAFSARYLNLYVFKYPRVNLNGSPDAEEHLEMCLDYLEKYRHVQKIADGWITTIRHASLLYEQATEKTVLGSRAKIGPILTLFLNLPTSSA</sequence>
<evidence type="ECO:0000313" key="1">
    <source>
        <dbReference type="EMBL" id="KAG5977371.1"/>
    </source>
</evidence>
<dbReference type="Proteomes" id="UP000784919">
    <property type="component" value="Unassembled WGS sequence"/>
</dbReference>
<comment type="caution">
    <text evidence="1">The sequence shown here is derived from an EMBL/GenBank/DDBJ whole genome shotgun (WGS) entry which is preliminary data.</text>
</comment>
<dbReference type="OrthoDB" id="5370478at2759"/>
<reference evidence="1" key="1">
    <citation type="journal article" date="2020" name="bioRxiv">
        <title>Whole genome comparisons of ergot fungi reveals the divergence and evolution of species within the genus Claviceps are the result of varying mechanisms driving genome evolution and host range expansion.</title>
        <authorList>
            <person name="Wyka S.A."/>
            <person name="Mondo S.J."/>
            <person name="Liu M."/>
            <person name="Dettman J."/>
            <person name="Nalam V."/>
            <person name="Broders K.D."/>
        </authorList>
    </citation>
    <scope>NUCLEOTIDE SEQUENCE</scope>
    <source>
        <strain evidence="1">CCC 1102</strain>
    </source>
</reference>
<dbReference type="AlphaFoldDB" id="A0A9P7MZ11"/>
<organism evidence="1 2">
    <name type="scientific">Claviceps arundinis</name>
    <dbReference type="NCBI Taxonomy" id="1623583"/>
    <lineage>
        <taxon>Eukaryota</taxon>
        <taxon>Fungi</taxon>
        <taxon>Dikarya</taxon>
        <taxon>Ascomycota</taxon>
        <taxon>Pezizomycotina</taxon>
        <taxon>Sordariomycetes</taxon>
        <taxon>Hypocreomycetidae</taxon>
        <taxon>Hypocreales</taxon>
        <taxon>Clavicipitaceae</taxon>
        <taxon>Claviceps</taxon>
    </lineage>
</organism>
<accession>A0A9P7MZ11</accession>
<name>A0A9P7MZ11_9HYPO</name>
<evidence type="ECO:0000313" key="2">
    <source>
        <dbReference type="Proteomes" id="UP000784919"/>
    </source>
</evidence>
<protein>
    <submittedName>
        <fullName evidence="1">Uncharacterized protein</fullName>
    </submittedName>
</protein>